<keyword evidence="2" id="KW-1133">Transmembrane helix</keyword>
<reference evidence="3" key="1">
    <citation type="journal article" date="2023" name="Mol. Phylogenet. Evol.">
        <title>Genome-scale phylogeny and comparative genomics of the fungal order Sordariales.</title>
        <authorList>
            <person name="Hensen N."/>
            <person name="Bonometti L."/>
            <person name="Westerberg I."/>
            <person name="Brannstrom I.O."/>
            <person name="Guillou S."/>
            <person name="Cros-Aarteil S."/>
            <person name="Calhoun S."/>
            <person name="Haridas S."/>
            <person name="Kuo A."/>
            <person name="Mondo S."/>
            <person name="Pangilinan J."/>
            <person name="Riley R."/>
            <person name="LaButti K."/>
            <person name="Andreopoulos B."/>
            <person name="Lipzen A."/>
            <person name="Chen C."/>
            <person name="Yan M."/>
            <person name="Daum C."/>
            <person name="Ng V."/>
            <person name="Clum A."/>
            <person name="Steindorff A."/>
            <person name="Ohm R.A."/>
            <person name="Martin F."/>
            <person name="Silar P."/>
            <person name="Natvig D.O."/>
            <person name="Lalanne C."/>
            <person name="Gautier V."/>
            <person name="Ament-Velasquez S.L."/>
            <person name="Kruys A."/>
            <person name="Hutchinson M.I."/>
            <person name="Powell A.J."/>
            <person name="Barry K."/>
            <person name="Miller A.N."/>
            <person name="Grigoriev I.V."/>
            <person name="Debuchy R."/>
            <person name="Gladieux P."/>
            <person name="Hiltunen Thoren M."/>
            <person name="Johannesson H."/>
        </authorList>
    </citation>
    <scope>NUCLEOTIDE SEQUENCE</scope>
    <source>
        <strain evidence="3">CBS 333.67</strain>
    </source>
</reference>
<accession>A0AAJ0M6R6</accession>
<dbReference type="EMBL" id="JAUDZG010000001">
    <property type="protein sequence ID" value="KAK3310940.1"/>
    <property type="molecule type" value="Genomic_DNA"/>
</dbReference>
<evidence type="ECO:0000313" key="3">
    <source>
        <dbReference type="EMBL" id="KAK3310940.1"/>
    </source>
</evidence>
<feature type="transmembrane region" description="Helical" evidence="2">
    <location>
        <begin position="153"/>
        <end position="175"/>
    </location>
</feature>
<reference evidence="3" key="2">
    <citation type="submission" date="2023-06" db="EMBL/GenBank/DDBJ databases">
        <authorList>
            <consortium name="Lawrence Berkeley National Laboratory"/>
            <person name="Mondo S.J."/>
            <person name="Hensen N."/>
            <person name="Bonometti L."/>
            <person name="Westerberg I."/>
            <person name="Brannstrom I.O."/>
            <person name="Guillou S."/>
            <person name="Cros-Aarteil S."/>
            <person name="Calhoun S."/>
            <person name="Haridas S."/>
            <person name="Kuo A."/>
            <person name="Pangilinan J."/>
            <person name="Riley R."/>
            <person name="Labutti K."/>
            <person name="Andreopoulos B."/>
            <person name="Lipzen A."/>
            <person name="Chen C."/>
            <person name="Yanf M."/>
            <person name="Daum C."/>
            <person name="Ng V."/>
            <person name="Clum A."/>
            <person name="Steindorff A."/>
            <person name="Ohm R."/>
            <person name="Martin F."/>
            <person name="Silar P."/>
            <person name="Natvig D."/>
            <person name="Lalanne C."/>
            <person name="Gautier V."/>
            <person name="Ament-Velasquez S.L."/>
            <person name="Kruys A."/>
            <person name="Hutchinson M.I."/>
            <person name="Powell A.J."/>
            <person name="Barry K."/>
            <person name="Miller A.N."/>
            <person name="Grigoriev I.V."/>
            <person name="Debuchy R."/>
            <person name="Gladieux P."/>
            <person name="Thoren M.H."/>
            <person name="Johannesson H."/>
        </authorList>
    </citation>
    <scope>NUCLEOTIDE SEQUENCE</scope>
    <source>
        <strain evidence="3">CBS 333.67</strain>
    </source>
</reference>
<keyword evidence="4" id="KW-1185">Reference proteome</keyword>
<dbReference type="RefSeq" id="XP_062726720.1">
    <property type="nucleotide sequence ID" value="XM_062868463.1"/>
</dbReference>
<comment type="caution">
    <text evidence="3">The sequence shown here is derived from an EMBL/GenBank/DDBJ whole genome shotgun (WGS) entry which is preliminary data.</text>
</comment>
<feature type="compositionally biased region" description="Low complexity" evidence="1">
    <location>
        <begin position="365"/>
        <end position="393"/>
    </location>
</feature>
<evidence type="ECO:0000256" key="1">
    <source>
        <dbReference type="SAM" id="MobiDB-lite"/>
    </source>
</evidence>
<feature type="compositionally biased region" description="Low complexity" evidence="1">
    <location>
        <begin position="423"/>
        <end position="443"/>
    </location>
</feature>
<feature type="region of interest" description="Disordered" evidence="1">
    <location>
        <begin position="210"/>
        <end position="244"/>
    </location>
</feature>
<sequence>MATPPQTQPVQPFIPGWTSKPFPALTLSAGGLLALADLHTIAQRTALTGGASWMDSLVLAPGIQYQAAADELFWKGAAASIVDVVDEHGGAAVSLKLANAATWHYIQRVAKPGETVTLNVGRAVAAHGSSYMLRRTDSGDQAMAWRVGGKPDLGLVSHVLYLISPVLTLAAIGFLVIFKDWWGLVSILGLMTSRVLNIWVIKQRASHPEEHLDEAPKRSRIFGRSRSKTREDKEKRPTHALRSPRRHRFSFTKTRERVCHYLVRLDNIESKTLVRLRGKASDLRAITAQRWLRSKTHLESYLEGAAKLLVYLVGALSGNMTQAGAMIMMALLLASAGLLALSNAKAKTLTVNGREVAPVDENGNAPFSPSSPSAPAGSPASAAGPGSGAATAAGAGGSPLSNEVRRADVPVDPRSDQDRGRPRQGPGAATGAAGVNTARAGVNTTAEQSRGVRGGGGGGGNPADLAERGHAGFVRR</sequence>
<protein>
    <submittedName>
        <fullName evidence="3">Uncharacterized protein</fullName>
    </submittedName>
</protein>
<evidence type="ECO:0000313" key="4">
    <source>
        <dbReference type="Proteomes" id="UP001273166"/>
    </source>
</evidence>
<feature type="compositionally biased region" description="Basic and acidic residues" evidence="1">
    <location>
        <begin position="228"/>
        <end position="237"/>
    </location>
</feature>
<feature type="compositionally biased region" description="Basic residues" evidence="1">
    <location>
        <begin position="218"/>
        <end position="227"/>
    </location>
</feature>
<keyword evidence="2" id="KW-0812">Transmembrane</keyword>
<keyword evidence="2" id="KW-0472">Membrane</keyword>
<feature type="compositionally biased region" description="Gly residues" evidence="1">
    <location>
        <begin position="452"/>
        <end position="461"/>
    </location>
</feature>
<proteinExistence type="predicted"/>
<organism evidence="3 4">
    <name type="scientific">Chaetomium strumarium</name>
    <dbReference type="NCBI Taxonomy" id="1170767"/>
    <lineage>
        <taxon>Eukaryota</taxon>
        <taxon>Fungi</taxon>
        <taxon>Dikarya</taxon>
        <taxon>Ascomycota</taxon>
        <taxon>Pezizomycotina</taxon>
        <taxon>Sordariomycetes</taxon>
        <taxon>Sordariomycetidae</taxon>
        <taxon>Sordariales</taxon>
        <taxon>Chaetomiaceae</taxon>
        <taxon>Chaetomium</taxon>
    </lineage>
</organism>
<dbReference type="Proteomes" id="UP001273166">
    <property type="component" value="Unassembled WGS sequence"/>
</dbReference>
<gene>
    <name evidence="3" type="ORF">B0T15DRAFT_519932</name>
</gene>
<feature type="region of interest" description="Disordered" evidence="1">
    <location>
        <begin position="357"/>
        <end position="476"/>
    </location>
</feature>
<evidence type="ECO:0000256" key="2">
    <source>
        <dbReference type="SAM" id="Phobius"/>
    </source>
</evidence>
<feature type="compositionally biased region" description="Basic and acidic residues" evidence="1">
    <location>
        <begin position="403"/>
        <end position="421"/>
    </location>
</feature>
<dbReference type="AlphaFoldDB" id="A0AAJ0M6R6"/>
<dbReference type="GeneID" id="87887292"/>
<feature type="transmembrane region" description="Helical" evidence="2">
    <location>
        <begin position="323"/>
        <end position="341"/>
    </location>
</feature>
<name>A0AAJ0M6R6_9PEZI</name>